<dbReference type="Proteomes" id="UP000095280">
    <property type="component" value="Unplaced"/>
</dbReference>
<feature type="compositionally biased region" description="Low complexity" evidence="8">
    <location>
        <begin position="156"/>
        <end position="166"/>
    </location>
</feature>
<feature type="compositionally biased region" description="Polar residues" evidence="8">
    <location>
        <begin position="169"/>
        <end position="182"/>
    </location>
</feature>
<feature type="region of interest" description="Disordered" evidence="8">
    <location>
        <begin position="559"/>
        <end position="699"/>
    </location>
</feature>
<dbReference type="CDD" id="cd00086">
    <property type="entry name" value="homeodomain"/>
    <property type="match status" value="1"/>
</dbReference>
<dbReference type="SUPFAM" id="SSF46689">
    <property type="entry name" value="Homeodomain-like"/>
    <property type="match status" value="1"/>
</dbReference>
<dbReference type="PANTHER" id="PTHR24332">
    <property type="entry name" value="HOMEOBOX PROTEIN CDX"/>
    <property type="match status" value="1"/>
</dbReference>
<dbReference type="InterPro" id="IPR017970">
    <property type="entry name" value="Homeobox_CS"/>
</dbReference>
<evidence type="ECO:0000256" key="5">
    <source>
        <dbReference type="ARBA" id="ARBA00023242"/>
    </source>
</evidence>
<dbReference type="GO" id="GO:0000981">
    <property type="term" value="F:DNA-binding transcription factor activity, RNA polymerase II-specific"/>
    <property type="evidence" value="ECO:0007669"/>
    <property type="project" value="InterPro"/>
</dbReference>
<dbReference type="InterPro" id="IPR001356">
    <property type="entry name" value="HD"/>
</dbReference>
<feature type="compositionally biased region" description="Basic and acidic residues" evidence="8">
    <location>
        <begin position="560"/>
        <end position="618"/>
    </location>
</feature>
<name>A0A1I8G8T6_9PLAT</name>
<protein>
    <submittedName>
        <fullName evidence="11">Homeobox domain-containing protein</fullName>
    </submittedName>
</protein>
<evidence type="ECO:0000256" key="6">
    <source>
        <dbReference type="PROSITE-ProRule" id="PRU00108"/>
    </source>
</evidence>
<evidence type="ECO:0000256" key="3">
    <source>
        <dbReference type="ARBA" id="ARBA00023125"/>
    </source>
</evidence>
<dbReference type="WBParaSite" id="maker-uti_cns_0001195-snap-gene-0.2-mRNA-1">
    <property type="protein sequence ID" value="maker-uti_cns_0001195-snap-gene-0.2-mRNA-1"/>
    <property type="gene ID" value="maker-uti_cns_0001195-snap-gene-0.2"/>
</dbReference>
<keyword evidence="4 6" id="KW-0371">Homeobox</keyword>
<feature type="compositionally biased region" description="Basic and acidic residues" evidence="8">
    <location>
        <begin position="642"/>
        <end position="651"/>
    </location>
</feature>
<feature type="compositionally biased region" description="Basic residues" evidence="8">
    <location>
        <begin position="283"/>
        <end position="293"/>
    </location>
</feature>
<dbReference type="GO" id="GO:0000977">
    <property type="term" value="F:RNA polymerase II transcription regulatory region sequence-specific DNA binding"/>
    <property type="evidence" value="ECO:0007669"/>
    <property type="project" value="TreeGrafter"/>
</dbReference>
<evidence type="ECO:0000313" key="10">
    <source>
        <dbReference type="Proteomes" id="UP000095280"/>
    </source>
</evidence>
<dbReference type="InterPro" id="IPR047152">
    <property type="entry name" value="Caudal_homeobox"/>
</dbReference>
<dbReference type="SMART" id="SM00389">
    <property type="entry name" value="HOX"/>
    <property type="match status" value="1"/>
</dbReference>
<proteinExistence type="inferred from homology"/>
<feature type="region of interest" description="Disordered" evidence="8">
    <location>
        <begin position="283"/>
        <end position="309"/>
    </location>
</feature>
<keyword evidence="3 6" id="KW-0238">DNA-binding</keyword>
<feature type="compositionally biased region" description="Low complexity" evidence="8">
    <location>
        <begin position="660"/>
        <end position="673"/>
    </location>
</feature>
<feature type="compositionally biased region" description="Low complexity" evidence="8">
    <location>
        <begin position="138"/>
        <end position="148"/>
    </location>
</feature>
<feature type="domain" description="Homeobox" evidence="9">
    <location>
        <begin position="229"/>
        <end position="289"/>
    </location>
</feature>
<dbReference type="PANTHER" id="PTHR24332:SF9">
    <property type="entry name" value="HOMEOTIC PROTEIN CAUDAL"/>
    <property type="match status" value="1"/>
</dbReference>
<dbReference type="Gene3D" id="1.10.10.60">
    <property type="entry name" value="Homeodomain-like"/>
    <property type="match status" value="1"/>
</dbReference>
<evidence type="ECO:0000313" key="11">
    <source>
        <dbReference type="WBParaSite" id="maker-uti_cns_0001195-snap-gene-0.2-mRNA-1"/>
    </source>
</evidence>
<feature type="DNA-binding region" description="Homeobox" evidence="6">
    <location>
        <begin position="231"/>
        <end position="290"/>
    </location>
</feature>
<evidence type="ECO:0000259" key="9">
    <source>
        <dbReference type="PROSITE" id="PS50071"/>
    </source>
</evidence>
<dbReference type="GO" id="GO:0009887">
    <property type="term" value="P:animal organ morphogenesis"/>
    <property type="evidence" value="ECO:0007669"/>
    <property type="project" value="TreeGrafter"/>
</dbReference>
<evidence type="ECO:0000256" key="8">
    <source>
        <dbReference type="SAM" id="MobiDB-lite"/>
    </source>
</evidence>
<keyword evidence="10" id="KW-1185">Reference proteome</keyword>
<evidence type="ECO:0000256" key="7">
    <source>
        <dbReference type="RuleBase" id="RU000682"/>
    </source>
</evidence>
<comment type="similarity">
    <text evidence="2">Belongs to the Caudal homeobox family.</text>
</comment>
<accession>A0A1I8G8T6</accession>
<keyword evidence="5 6" id="KW-0539">Nucleus</keyword>
<dbReference type="InterPro" id="IPR009057">
    <property type="entry name" value="Homeodomain-like_sf"/>
</dbReference>
<dbReference type="PROSITE" id="PS50071">
    <property type="entry name" value="HOMEOBOX_2"/>
    <property type="match status" value="1"/>
</dbReference>
<comment type="subcellular location">
    <subcellularLocation>
        <location evidence="1 6 7">Nucleus</location>
    </subcellularLocation>
</comment>
<dbReference type="GO" id="GO:0005634">
    <property type="term" value="C:nucleus"/>
    <property type="evidence" value="ECO:0007669"/>
    <property type="project" value="UniProtKB-SubCell"/>
</dbReference>
<dbReference type="PROSITE" id="PS00027">
    <property type="entry name" value="HOMEOBOX_1"/>
    <property type="match status" value="1"/>
</dbReference>
<dbReference type="AlphaFoldDB" id="A0A1I8G8T6"/>
<dbReference type="Pfam" id="PF00046">
    <property type="entry name" value="Homeodomain"/>
    <property type="match status" value="1"/>
</dbReference>
<evidence type="ECO:0000256" key="2">
    <source>
        <dbReference type="ARBA" id="ARBA00010341"/>
    </source>
</evidence>
<evidence type="ECO:0000256" key="1">
    <source>
        <dbReference type="ARBA" id="ARBA00004123"/>
    </source>
</evidence>
<dbReference type="GO" id="GO:0030154">
    <property type="term" value="P:cell differentiation"/>
    <property type="evidence" value="ECO:0007669"/>
    <property type="project" value="TreeGrafter"/>
</dbReference>
<organism evidence="10 11">
    <name type="scientific">Macrostomum lignano</name>
    <dbReference type="NCBI Taxonomy" id="282301"/>
    <lineage>
        <taxon>Eukaryota</taxon>
        <taxon>Metazoa</taxon>
        <taxon>Spiralia</taxon>
        <taxon>Lophotrochozoa</taxon>
        <taxon>Platyhelminthes</taxon>
        <taxon>Rhabditophora</taxon>
        <taxon>Macrostomorpha</taxon>
        <taxon>Macrostomida</taxon>
        <taxon>Macrostomidae</taxon>
        <taxon>Macrostomum</taxon>
    </lineage>
</organism>
<feature type="region of interest" description="Disordered" evidence="8">
    <location>
        <begin position="121"/>
        <end position="187"/>
    </location>
</feature>
<evidence type="ECO:0000256" key="4">
    <source>
        <dbReference type="ARBA" id="ARBA00023155"/>
    </source>
</evidence>
<sequence>RVQVRAMTMTDTWAPLGPAAAYPACRCAYCLQTQPARPTCGCPDCLRKWNCGSLGAAAAAMVASSSSAPNAHLPTSATTPPAVASAAAAAAAAAAAGSGGGGGGGGMIPHDWSSSGVAAQFIQQQQQHPAQQPPLAPPTHLQSLPQPHQPHHSSQQHHQQQQRSPHFLVSSQPAVQASTDPASSDEALSPLHQEDMEDAMGMKEASKLQQEIVKAWKQKKRPNCEMKTRTQDKYRQVYSSHQRFELEKEYHFQKYISTARKSELSKTLRLSERQIKIWFQNRRAKERRQRKNQQRGGLPESPQSTPDLEQFVQESAAQELQQQLVKQEERSELSFQYGCIQQLTGQGQQLHPSLTGAAPQLGPLLHIAFRIWKVIPCQLGDQRRSECLQSEILAFELLSMRSESCAGTRTANHVSVTVSTAHYSQYHVTLRTAHYSQYHVTVSTAHYSQYHVTVSTAHYSQYHVTVSTAHYSQYHVTLRTAHYSQYHVTVRTAHYSQYHVTVRTANYSQYHVTVRTANYSQYHVTVRTANYSQYHVTVRTAHYSQFHVTVRTAHYSQYHVTERPTTEDLRGQERPTTEDLRGLERPTTEDLRGQERPTHSEDLRGQERPTTEDLRDFDFPLAARSPEPPLDSEAAPPLPPLRRVDDRREFEPPPPPPAPSSRTMSRSARSTPRGARRSTSISLDSGETAHFNRQGMPSAKRIRCSTRWAEIFGFRNSTWTLVQRAAADEPGLLGRHARIGAAADLHRVFERLAAAGDAQDQFAIAGRRAPKQEGAIVGRIAVPTKRRLGVLLGQGSSPSQLRGCGAAWKRSSVLTQSAWPSTAASCSGVLPENGQRTCGAVAGPEPLTCGLARPSLSSVSATPVSAPASSSSFTTSLLPVLAASISGVAPLSLDFSSLDFSFSISGSQAPPDCGAEDSLLTCSCMSTRRTSAMLARLAARCKALVEPYTVMAGGGGWAMTGRLSWHTMELSVRRNSDTNKSIP</sequence>
<dbReference type="GO" id="GO:0009948">
    <property type="term" value="P:anterior/posterior axis specification"/>
    <property type="evidence" value="ECO:0007669"/>
    <property type="project" value="TreeGrafter"/>
</dbReference>
<reference evidence="11" key="1">
    <citation type="submission" date="2016-11" db="UniProtKB">
        <authorList>
            <consortium name="WormBaseParasite"/>
        </authorList>
    </citation>
    <scope>IDENTIFICATION</scope>
</reference>